<reference evidence="1 2" key="1">
    <citation type="submission" date="2019-07" db="EMBL/GenBank/DDBJ databases">
        <title>Complete Genome Sequence of Leptotrichia hongkongensis Strain JMUB5056.</title>
        <authorList>
            <person name="Watanabe S."/>
            <person name="Cui L."/>
        </authorList>
    </citation>
    <scope>NUCLEOTIDE SEQUENCE [LARGE SCALE GENOMIC DNA]</scope>
    <source>
        <strain evidence="1 2">JMUB5056</strain>
    </source>
</reference>
<dbReference type="KEGG" id="lhg:JMUB5056_1729"/>
<name>A0A510LD65_9FUSO</name>
<protein>
    <submittedName>
        <fullName evidence="1">Uncharacterized protein</fullName>
    </submittedName>
</protein>
<proteinExistence type="predicted"/>
<dbReference type="AlphaFoldDB" id="A0A510LD65"/>
<evidence type="ECO:0000313" key="1">
    <source>
        <dbReference type="EMBL" id="BBM60135.1"/>
    </source>
</evidence>
<dbReference type="Proteomes" id="UP000321561">
    <property type="component" value="Chromosome"/>
</dbReference>
<evidence type="ECO:0000313" key="2">
    <source>
        <dbReference type="Proteomes" id="UP000321561"/>
    </source>
</evidence>
<sequence length="29" mass="3594">MTEIYSTVLVYKFTNKKQPMNEKEKMIWI</sequence>
<gene>
    <name evidence="1" type="ORF">JMUB5056_1729</name>
</gene>
<dbReference type="EMBL" id="AP019846">
    <property type="protein sequence ID" value="BBM60135.1"/>
    <property type="molecule type" value="Genomic_DNA"/>
</dbReference>
<organism evidence="1 2">
    <name type="scientific">Leptotrichia hongkongensis</name>
    <dbReference type="NCBI Taxonomy" id="554406"/>
    <lineage>
        <taxon>Bacteria</taxon>
        <taxon>Fusobacteriati</taxon>
        <taxon>Fusobacteriota</taxon>
        <taxon>Fusobacteriia</taxon>
        <taxon>Fusobacteriales</taxon>
        <taxon>Leptotrichiaceae</taxon>
        <taxon>Leptotrichia</taxon>
    </lineage>
</organism>
<accession>A0A510LD65</accession>